<evidence type="ECO:0000313" key="6">
    <source>
        <dbReference type="Proteomes" id="UP001231915"/>
    </source>
</evidence>
<dbReference type="SUPFAM" id="SSF56801">
    <property type="entry name" value="Acetyl-CoA synthetase-like"/>
    <property type="match status" value="1"/>
</dbReference>
<evidence type="ECO:0000313" key="5">
    <source>
        <dbReference type="EMBL" id="MDK2598362.1"/>
    </source>
</evidence>
<dbReference type="PANTHER" id="PTHR24096:SF149">
    <property type="entry name" value="AMP-BINDING DOMAIN-CONTAINING PROTEIN-RELATED"/>
    <property type="match status" value="1"/>
</dbReference>
<dbReference type="Gene3D" id="3.30.300.30">
    <property type="match status" value="1"/>
</dbReference>
<evidence type="ECO:0000256" key="1">
    <source>
        <dbReference type="ARBA" id="ARBA00006432"/>
    </source>
</evidence>
<organism evidence="5 6">
    <name type="scientific">Pseudoalteromonas obscura</name>
    <dbReference type="NCBI Taxonomy" id="3048491"/>
    <lineage>
        <taxon>Bacteria</taxon>
        <taxon>Pseudomonadati</taxon>
        <taxon>Pseudomonadota</taxon>
        <taxon>Gammaproteobacteria</taxon>
        <taxon>Alteromonadales</taxon>
        <taxon>Pseudoalteromonadaceae</taxon>
        <taxon>Pseudoalteromonas</taxon>
    </lineage>
</organism>
<name>A0ABT7ETI2_9GAMM</name>
<comment type="similarity">
    <text evidence="1">Belongs to the ATP-dependent AMP-binding enzyme family.</text>
</comment>
<comment type="caution">
    <text evidence="5">The sequence shown here is derived from an EMBL/GenBank/DDBJ whole genome shotgun (WGS) entry which is preliminary data.</text>
</comment>
<dbReference type="InterPro" id="IPR025110">
    <property type="entry name" value="AMP-bd_C"/>
</dbReference>
<feature type="domain" description="AMP-dependent synthetase/ligase" evidence="3">
    <location>
        <begin position="152"/>
        <end position="337"/>
    </location>
</feature>
<dbReference type="GO" id="GO:0016874">
    <property type="term" value="F:ligase activity"/>
    <property type="evidence" value="ECO:0007669"/>
    <property type="project" value="UniProtKB-KW"/>
</dbReference>
<dbReference type="Proteomes" id="UP001231915">
    <property type="component" value="Unassembled WGS sequence"/>
</dbReference>
<evidence type="ECO:0000259" key="4">
    <source>
        <dbReference type="Pfam" id="PF13193"/>
    </source>
</evidence>
<dbReference type="InterPro" id="IPR045851">
    <property type="entry name" value="AMP-bd_C_sf"/>
</dbReference>
<evidence type="ECO:0000259" key="3">
    <source>
        <dbReference type="Pfam" id="PF00501"/>
    </source>
</evidence>
<keyword evidence="6" id="KW-1185">Reference proteome</keyword>
<protein>
    <submittedName>
        <fullName evidence="5">Fatty acid--CoA ligase family protein</fullName>
    </submittedName>
</protein>
<dbReference type="InterPro" id="IPR000873">
    <property type="entry name" value="AMP-dep_synth/lig_dom"/>
</dbReference>
<dbReference type="RefSeq" id="WP_284138783.1">
    <property type="nucleotide sequence ID" value="NZ_JASJUT010000017.1"/>
</dbReference>
<evidence type="ECO:0000256" key="2">
    <source>
        <dbReference type="ARBA" id="ARBA00022598"/>
    </source>
</evidence>
<dbReference type="Gene3D" id="3.40.50.12780">
    <property type="entry name" value="N-terminal domain of ligase-like"/>
    <property type="match status" value="1"/>
</dbReference>
<dbReference type="Pfam" id="PF13193">
    <property type="entry name" value="AMP-binding_C"/>
    <property type="match status" value="1"/>
</dbReference>
<dbReference type="Pfam" id="PF00501">
    <property type="entry name" value="AMP-binding"/>
    <property type="match status" value="1"/>
</dbReference>
<reference evidence="5 6" key="1">
    <citation type="submission" date="2023-05" db="EMBL/GenBank/DDBJ databases">
        <title>Pseudoalteromonas ardens sp. nov., Pseudoalteromonas obscura sp. nov., and Pseudoalteromonas umbrosa sp. nov., isolated from the coral Montipora capitata.</title>
        <authorList>
            <person name="Thomas E.M."/>
            <person name="Smith E.M."/>
            <person name="Papke E."/>
            <person name="Shlafstein M.D."/>
            <person name="Oline D.K."/>
            <person name="Videau P."/>
            <person name="Saw J.H."/>
            <person name="Strangman W.K."/>
            <person name="Ushijima B."/>
        </authorList>
    </citation>
    <scope>NUCLEOTIDE SEQUENCE [LARGE SCALE GENOMIC DNA]</scope>
    <source>
        <strain evidence="5 6">P94</strain>
    </source>
</reference>
<sequence length="473" mass="52919">MSVATSYLTIYEQPKKEANPVDRTWILDRVKQFDETLAVVEEDKCITFDAIAQSAHNWLTNESITERSIIVINGLFNATTLGLMLCAYIKQCTIVPLFNSDATHVDTIIDTVHPDLLCDTRDDIMYCSTIAPFATTKPALLKQLNTLGESGLILYSSGSTGTPKAILLSLDKLLQRYQVHKEHPTSTIAGFLFFDHIGGFDVLMQCLMTGCTLVSMTKRTPEDVCQAIEKHRINVLPTTPTFLNMVLINRSYQRVDLSSLTVIAYGSEVMPQATLDLLQQALPHVTLKQTYGMSELGVLPTESKAGNSLWLKIKKTDYKVQDGVLWVKSPTAMLGYLNQDHAPLNDGWLCTGDLVEQQGDYIRILGRQSTVINVAGEKVFPAEIEAFLLQIPFVKNSSVWGKKNPITGKIVAATIYTDEEVDPKQAKKHILDICKRTLAPYKIPRHFEFVNEQYHSERFKKINKIQGTQTSGK</sequence>
<dbReference type="CDD" id="cd04433">
    <property type="entry name" value="AFD_class_I"/>
    <property type="match status" value="1"/>
</dbReference>
<dbReference type="PANTHER" id="PTHR24096">
    <property type="entry name" value="LONG-CHAIN-FATTY-ACID--COA LIGASE"/>
    <property type="match status" value="1"/>
</dbReference>
<feature type="domain" description="AMP-binding enzyme C-terminal" evidence="4">
    <location>
        <begin position="383"/>
        <end position="452"/>
    </location>
</feature>
<gene>
    <name evidence="5" type="ORF">QNM18_25230</name>
</gene>
<dbReference type="InterPro" id="IPR042099">
    <property type="entry name" value="ANL_N_sf"/>
</dbReference>
<dbReference type="PROSITE" id="PS00455">
    <property type="entry name" value="AMP_BINDING"/>
    <property type="match status" value="1"/>
</dbReference>
<accession>A0ABT7ETI2</accession>
<dbReference type="InterPro" id="IPR020845">
    <property type="entry name" value="AMP-binding_CS"/>
</dbReference>
<keyword evidence="2 5" id="KW-0436">Ligase</keyword>
<dbReference type="EMBL" id="JASJUT010000017">
    <property type="protein sequence ID" value="MDK2598362.1"/>
    <property type="molecule type" value="Genomic_DNA"/>
</dbReference>
<proteinExistence type="inferred from homology"/>